<evidence type="ECO:0000259" key="10">
    <source>
        <dbReference type="Pfam" id="PF02729"/>
    </source>
</evidence>
<comment type="function">
    <text evidence="5 7">Catalyzes the condensation of carbamoyl phosphate and aspartate to form carbamoyl aspartate and inorganic phosphate, the committed step in the de novo pyrimidine nucleotide biosynthesis pathway.</text>
</comment>
<dbReference type="RefSeq" id="WP_007578092.1">
    <property type="nucleotide sequence ID" value="NZ_AGUD01000287.1"/>
</dbReference>
<feature type="domain" description="Aspartate/ornithine carbamoyltransferase Asp/Orn-binding" evidence="9">
    <location>
        <begin position="152"/>
        <end position="292"/>
    </location>
</feature>
<feature type="domain" description="Aspartate/ornithine carbamoyltransferase carbamoyl-P binding" evidence="10">
    <location>
        <begin position="2"/>
        <end position="144"/>
    </location>
</feature>
<name>H0EA29_9ACTN</name>
<feature type="binding site" evidence="7">
    <location>
        <position position="256"/>
    </location>
    <ligand>
        <name>carbamoyl phosphate</name>
        <dbReference type="ChEBI" id="CHEBI:58228"/>
    </ligand>
</feature>
<proteinExistence type="inferred from homology"/>
<feature type="binding site" evidence="7">
    <location>
        <position position="135"/>
    </location>
    <ligand>
        <name>carbamoyl phosphate</name>
        <dbReference type="ChEBI" id="CHEBI:58228"/>
    </ligand>
</feature>
<comment type="similarity">
    <text evidence="2 7">Belongs to the aspartate/ornithine carbamoyltransferase superfamily. ATCase family.</text>
</comment>
<comment type="subunit">
    <text evidence="7">Heterododecamer (2C3:3R2) of six catalytic PyrB chains organized as two trimers (C3), and six regulatory PyrI chains organized as three dimers (R2).</text>
</comment>
<dbReference type="PROSITE" id="PS00097">
    <property type="entry name" value="CARBAMOYLTRANSFERASE"/>
    <property type="match status" value="1"/>
</dbReference>
<dbReference type="OrthoDB" id="9774690at2"/>
<evidence type="ECO:0000256" key="2">
    <source>
        <dbReference type="ARBA" id="ARBA00008896"/>
    </source>
</evidence>
<dbReference type="SUPFAM" id="SSF53671">
    <property type="entry name" value="Aspartate/ornithine carbamoyltransferase"/>
    <property type="match status" value="1"/>
</dbReference>
<organism evidence="11 12">
    <name type="scientific">Patulibacter medicamentivorans</name>
    <dbReference type="NCBI Taxonomy" id="1097667"/>
    <lineage>
        <taxon>Bacteria</taxon>
        <taxon>Bacillati</taxon>
        <taxon>Actinomycetota</taxon>
        <taxon>Thermoleophilia</taxon>
        <taxon>Solirubrobacterales</taxon>
        <taxon>Patulibacteraceae</taxon>
        <taxon>Patulibacter</taxon>
    </lineage>
</organism>
<keyword evidence="4 7" id="KW-0665">Pyrimidine biosynthesis</keyword>
<dbReference type="InterPro" id="IPR036901">
    <property type="entry name" value="Asp/Orn_carbamoylTrfase_sf"/>
</dbReference>
<dbReference type="HAMAP" id="MF_00001">
    <property type="entry name" value="Asp_carb_tr"/>
    <property type="match status" value="1"/>
</dbReference>
<evidence type="ECO:0000259" key="9">
    <source>
        <dbReference type="Pfam" id="PF00185"/>
    </source>
</evidence>
<sequence>MKHLLSIEDLDRETIERLCDRAASFAEVADRPIKKVPALRGRTVLNLFYESSTRTRSSFELAAKRLSADVVNFAASGSSVEKGESLRDTVQTLAAHRPDAIVVRTPWAGASQLITNWTDAAIVNAGDGQHEHPTQALLDVYTLRARLGSLDGLDVWIVGDVRHSRVARSLVLALQTMGASVTVCGPPTLIPQDFSVLGCEVRYSLDEMHQADVVYALRMQRERMKQAWVPSLREYASVYQIDSRRLGPRQLLMHPGPVNRGVELAGDVVDGPRSLILDQVRAGVLVRMAVLYEVLAGAAPASAPRPTGPAATDGSDNRTELHPA</sequence>
<dbReference type="PRINTS" id="PR00100">
    <property type="entry name" value="AOTCASE"/>
</dbReference>
<feature type="binding site" evidence="7">
    <location>
        <position position="218"/>
    </location>
    <ligand>
        <name>L-aspartate</name>
        <dbReference type="ChEBI" id="CHEBI:29991"/>
    </ligand>
</feature>
<protein>
    <recommendedName>
        <fullName evidence="7">Aspartate carbamoyltransferase</fullName>
        <ecNumber evidence="7">2.1.3.2</ecNumber>
    </recommendedName>
    <alternativeName>
        <fullName evidence="7">Aspartate transcarbamylase</fullName>
        <shortName evidence="7">ATCase</shortName>
    </alternativeName>
</protein>
<dbReference type="EC" id="2.1.3.2" evidence="7"/>
<feature type="binding site" evidence="7">
    <location>
        <position position="104"/>
    </location>
    <ligand>
        <name>carbamoyl phosphate</name>
        <dbReference type="ChEBI" id="CHEBI:58228"/>
    </ligand>
</feature>
<dbReference type="InterPro" id="IPR006132">
    <property type="entry name" value="Asp/Orn_carbamoyltranf_P-bd"/>
</dbReference>
<dbReference type="PRINTS" id="PR00101">
    <property type="entry name" value="ATCASE"/>
</dbReference>
<dbReference type="Proteomes" id="UP000005143">
    <property type="component" value="Unassembled WGS sequence"/>
</dbReference>
<evidence type="ECO:0000313" key="11">
    <source>
        <dbReference type="EMBL" id="EHN09467.1"/>
    </source>
</evidence>
<feature type="binding site" evidence="7">
    <location>
        <position position="132"/>
    </location>
    <ligand>
        <name>carbamoyl phosphate</name>
        <dbReference type="ChEBI" id="CHEBI:58228"/>
    </ligand>
</feature>
<dbReference type="InterPro" id="IPR006131">
    <property type="entry name" value="Asp_carbamoyltransf_Asp/Orn-bd"/>
</dbReference>
<dbReference type="InterPro" id="IPR006130">
    <property type="entry name" value="Asp/Orn_carbamoylTrfase"/>
</dbReference>
<dbReference type="AlphaFoldDB" id="H0EA29"/>
<evidence type="ECO:0000256" key="1">
    <source>
        <dbReference type="ARBA" id="ARBA00004852"/>
    </source>
</evidence>
<dbReference type="PATRIC" id="fig|1097667.3.peg.3671"/>
<evidence type="ECO:0000313" key="12">
    <source>
        <dbReference type="Proteomes" id="UP000005143"/>
    </source>
</evidence>
<evidence type="ECO:0000256" key="7">
    <source>
        <dbReference type="HAMAP-Rule" id="MF_00001"/>
    </source>
</evidence>
<evidence type="ECO:0000256" key="6">
    <source>
        <dbReference type="ARBA" id="ARBA00048859"/>
    </source>
</evidence>
<feature type="region of interest" description="Disordered" evidence="8">
    <location>
        <begin position="300"/>
        <end position="324"/>
    </location>
</feature>
<accession>H0EA29</accession>
<feature type="compositionally biased region" description="Basic and acidic residues" evidence="8">
    <location>
        <begin position="315"/>
        <end position="324"/>
    </location>
</feature>
<dbReference type="NCBIfam" id="TIGR00670">
    <property type="entry name" value="asp_carb_tr"/>
    <property type="match status" value="1"/>
</dbReference>
<dbReference type="GO" id="GO:0044205">
    <property type="term" value="P:'de novo' UMP biosynthetic process"/>
    <property type="evidence" value="ECO:0007669"/>
    <property type="project" value="UniProtKB-UniRule"/>
</dbReference>
<gene>
    <name evidence="7" type="primary">pyrB</name>
    <name evidence="11" type="ORF">PAI11_37020</name>
</gene>
<feature type="binding site" evidence="7">
    <location>
        <position position="54"/>
    </location>
    <ligand>
        <name>carbamoyl phosphate</name>
        <dbReference type="ChEBI" id="CHEBI:58228"/>
    </ligand>
</feature>
<comment type="catalytic activity">
    <reaction evidence="6 7">
        <text>carbamoyl phosphate + L-aspartate = N-carbamoyl-L-aspartate + phosphate + H(+)</text>
        <dbReference type="Rhea" id="RHEA:20013"/>
        <dbReference type="ChEBI" id="CHEBI:15378"/>
        <dbReference type="ChEBI" id="CHEBI:29991"/>
        <dbReference type="ChEBI" id="CHEBI:32814"/>
        <dbReference type="ChEBI" id="CHEBI:43474"/>
        <dbReference type="ChEBI" id="CHEBI:58228"/>
        <dbReference type="EC" id="2.1.3.2"/>
    </reaction>
</comment>
<reference evidence="11 12" key="1">
    <citation type="journal article" date="2013" name="Biodegradation">
        <title>Quantitative proteomic analysis of ibuprofen-degrading Patulibacter sp. strain I11.</title>
        <authorList>
            <person name="Almeida B."/>
            <person name="Kjeldal H."/>
            <person name="Lolas I."/>
            <person name="Knudsen A.D."/>
            <person name="Carvalho G."/>
            <person name="Nielsen K.L."/>
            <person name="Barreto Crespo M.T."/>
            <person name="Stensballe A."/>
            <person name="Nielsen J.L."/>
        </authorList>
    </citation>
    <scope>NUCLEOTIDE SEQUENCE [LARGE SCALE GENOMIC DNA]</scope>
    <source>
        <strain evidence="11 12">I11</strain>
    </source>
</reference>
<dbReference type="GO" id="GO:0004070">
    <property type="term" value="F:aspartate carbamoyltransferase activity"/>
    <property type="evidence" value="ECO:0007669"/>
    <property type="project" value="UniProtKB-UniRule"/>
</dbReference>
<dbReference type="GO" id="GO:0005829">
    <property type="term" value="C:cytosol"/>
    <property type="evidence" value="ECO:0007669"/>
    <property type="project" value="TreeGrafter"/>
</dbReference>
<keyword evidence="3 7" id="KW-0808">Transferase</keyword>
<comment type="pathway">
    <text evidence="1 7">Pyrimidine metabolism; UMP biosynthesis via de novo pathway; (S)-dihydroorotate from bicarbonate: step 2/3.</text>
</comment>
<dbReference type="EMBL" id="AGUD01000287">
    <property type="protein sequence ID" value="EHN09467.1"/>
    <property type="molecule type" value="Genomic_DNA"/>
</dbReference>
<keyword evidence="12" id="KW-1185">Reference proteome</keyword>
<comment type="caution">
    <text evidence="11">The sequence shown here is derived from an EMBL/GenBank/DDBJ whole genome shotgun (WGS) entry which is preliminary data.</text>
</comment>
<feature type="binding site" evidence="7">
    <location>
        <position position="165"/>
    </location>
    <ligand>
        <name>L-aspartate</name>
        <dbReference type="ChEBI" id="CHEBI:29991"/>
    </ligand>
</feature>
<dbReference type="GO" id="GO:0016597">
    <property type="term" value="F:amino acid binding"/>
    <property type="evidence" value="ECO:0007669"/>
    <property type="project" value="InterPro"/>
</dbReference>
<dbReference type="Gene3D" id="3.40.50.1370">
    <property type="entry name" value="Aspartate/ornithine carbamoyltransferase"/>
    <property type="match status" value="2"/>
</dbReference>
<dbReference type="PANTHER" id="PTHR45753:SF6">
    <property type="entry name" value="ASPARTATE CARBAMOYLTRANSFERASE"/>
    <property type="match status" value="1"/>
</dbReference>
<dbReference type="GO" id="GO:0006207">
    <property type="term" value="P:'de novo' pyrimidine nucleobase biosynthetic process"/>
    <property type="evidence" value="ECO:0007669"/>
    <property type="project" value="InterPro"/>
</dbReference>
<dbReference type="PANTHER" id="PTHR45753">
    <property type="entry name" value="ORNITHINE CARBAMOYLTRANSFERASE, MITOCHONDRIAL"/>
    <property type="match status" value="1"/>
</dbReference>
<dbReference type="Pfam" id="PF02729">
    <property type="entry name" value="OTCace_N"/>
    <property type="match status" value="1"/>
</dbReference>
<dbReference type="Pfam" id="PF00185">
    <property type="entry name" value="OTCace"/>
    <property type="match status" value="1"/>
</dbReference>
<feature type="binding site" evidence="7">
    <location>
        <position position="55"/>
    </location>
    <ligand>
        <name>carbamoyl phosphate</name>
        <dbReference type="ChEBI" id="CHEBI:58228"/>
    </ligand>
</feature>
<evidence type="ECO:0000256" key="4">
    <source>
        <dbReference type="ARBA" id="ARBA00022975"/>
    </source>
</evidence>
<evidence type="ECO:0000256" key="5">
    <source>
        <dbReference type="ARBA" id="ARBA00043884"/>
    </source>
</evidence>
<dbReference type="NCBIfam" id="NF002032">
    <property type="entry name" value="PRK00856.1"/>
    <property type="match status" value="1"/>
</dbReference>
<dbReference type="InterPro" id="IPR002082">
    <property type="entry name" value="Asp_carbamoyltransf"/>
</dbReference>
<dbReference type="GO" id="GO:0006520">
    <property type="term" value="P:amino acid metabolic process"/>
    <property type="evidence" value="ECO:0007669"/>
    <property type="project" value="InterPro"/>
</dbReference>
<evidence type="ECO:0000256" key="3">
    <source>
        <dbReference type="ARBA" id="ARBA00022679"/>
    </source>
</evidence>
<dbReference type="UniPathway" id="UPA00070">
    <property type="reaction ID" value="UER00116"/>
</dbReference>
<evidence type="ECO:0000256" key="8">
    <source>
        <dbReference type="SAM" id="MobiDB-lite"/>
    </source>
</evidence>
<feature type="binding site" evidence="7">
    <location>
        <position position="82"/>
    </location>
    <ligand>
        <name>L-aspartate</name>
        <dbReference type="ChEBI" id="CHEBI:29991"/>
    </ligand>
</feature>
<feature type="binding site" evidence="7">
    <location>
        <position position="257"/>
    </location>
    <ligand>
        <name>carbamoyl phosphate</name>
        <dbReference type="ChEBI" id="CHEBI:58228"/>
    </ligand>
</feature>